<proteinExistence type="predicted"/>
<dbReference type="AlphaFoldDB" id="A0A077NBE3"/>
<feature type="signal peptide" evidence="1">
    <location>
        <begin position="1"/>
        <end position="20"/>
    </location>
</feature>
<reference evidence="2" key="1">
    <citation type="submission" date="2013-07" db="EMBL/GenBank/DDBJ databases">
        <title>Sub-species coevolution in mutualistic symbiosis.</title>
        <authorList>
            <person name="Murfin K."/>
            <person name="Klassen J."/>
            <person name="Lee M."/>
            <person name="Forst S."/>
            <person name="Stock P."/>
            <person name="Goodrich-Blair H."/>
        </authorList>
    </citation>
    <scope>NUCLEOTIDE SEQUENCE [LARGE SCALE GENOMIC DNA]</scope>
    <source>
        <strain evidence="2">Puntauvense</strain>
    </source>
</reference>
<keyword evidence="1" id="KW-0732">Signal</keyword>
<organism evidence="2">
    <name type="scientific">Xenorhabdus bovienii str. puntauvense</name>
    <dbReference type="NCBI Taxonomy" id="1398201"/>
    <lineage>
        <taxon>Bacteria</taxon>
        <taxon>Pseudomonadati</taxon>
        <taxon>Pseudomonadota</taxon>
        <taxon>Gammaproteobacteria</taxon>
        <taxon>Enterobacterales</taxon>
        <taxon>Morganellaceae</taxon>
        <taxon>Xenorhabdus</taxon>
    </lineage>
</organism>
<dbReference type="EMBL" id="CBSW010000118">
    <property type="protein sequence ID" value="CDG96314.1"/>
    <property type="molecule type" value="Genomic_DNA"/>
</dbReference>
<accession>A0A077NBE3</accession>
<dbReference type="Proteomes" id="UP000028511">
    <property type="component" value="Unassembled WGS sequence"/>
</dbReference>
<sequence length="108" mass="12161">MKIFSYFLLLGLFYIPVSFADTSAKGVDNKMENKQSGNQGALRKCTHLLPEGHKYTISIIGTSDKTTKEVNKQFKGEFKLSSGSKKPLDKKRNEEIKPFIQCVTETVL</sequence>
<comment type="caution">
    <text evidence="2">The sequence shown here is derived from an EMBL/GenBank/DDBJ whole genome shotgun (WGS) entry which is preliminary data.</text>
</comment>
<evidence type="ECO:0000256" key="1">
    <source>
        <dbReference type="SAM" id="SignalP"/>
    </source>
</evidence>
<gene>
    <name evidence="2" type="ORF">XBP1_2040037</name>
</gene>
<name>A0A077NBE3_XENBV</name>
<dbReference type="HOGENOM" id="CLU_2195904_0_0_6"/>
<dbReference type="RefSeq" id="WP_172664667.1">
    <property type="nucleotide sequence ID" value="NZ_CAWLWN010000183.1"/>
</dbReference>
<feature type="chain" id="PRO_5001721877" evidence="1">
    <location>
        <begin position="21"/>
        <end position="108"/>
    </location>
</feature>
<protein>
    <submittedName>
        <fullName evidence="2">Uncharacterized protein</fullName>
    </submittedName>
</protein>
<evidence type="ECO:0000313" key="2">
    <source>
        <dbReference type="EMBL" id="CDG96314.1"/>
    </source>
</evidence>